<accession>A0A2W5A4Y0</accession>
<dbReference type="EMBL" id="QFNN01000050">
    <property type="protein sequence ID" value="PZO89670.1"/>
    <property type="molecule type" value="Genomic_DNA"/>
</dbReference>
<sequence length="444" mass="47820">MISERFDPADAATWVARGRRPGHAEILADAWQRFPDLSNPADAQARMARMRERALALRPVMEAMSKAADEQRQLRNFAFTEERVGRGEGDARDEAILRARSVHAYDWDRSVRYASGWYAAHAGWEPEVRRPGCATPGSLAYEQGFSDGGGNRNDLFDTARRAFEAALPADDPPVPTAGRPLPSAWPRPTDEPLPARWTRRLLILGAPEAGLVGASATQQTDAALLLPALRDCPGSDELTIIVITGAGFHALGDIGAPRPASEPLCGVDLPADPRLGAQLRALIAGRDFDDILVAAQHGYLSLLDAHASALPLCRTMERTRNTVLQQRGHFRIWLDRGLVAGESLGAGHIRWGKATKGLTGKLGEFTARYAGKQAGGGHRIIVETPDGRPATGYVTVQGEPLPPETVIGNRAHLRKAMAVRLRAFGGATRLTAQPAPDLLDLAAA</sequence>
<feature type="region of interest" description="Disordered" evidence="1">
    <location>
        <begin position="168"/>
        <end position="190"/>
    </location>
</feature>
<organism evidence="2 3">
    <name type="scientific">Sphingomonas sanxanigenens</name>
    <dbReference type="NCBI Taxonomy" id="397260"/>
    <lineage>
        <taxon>Bacteria</taxon>
        <taxon>Pseudomonadati</taxon>
        <taxon>Pseudomonadota</taxon>
        <taxon>Alphaproteobacteria</taxon>
        <taxon>Sphingomonadales</taxon>
        <taxon>Sphingomonadaceae</taxon>
        <taxon>Sphingomonas</taxon>
    </lineage>
</organism>
<gene>
    <name evidence="2" type="ORF">DI623_09405</name>
</gene>
<protein>
    <submittedName>
        <fullName evidence="2">Uncharacterized protein</fullName>
    </submittedName>
</protein>
<evidence type="ECO:0000313" key="2">
    <source>
        <dbReference type="EMBL" id="PZO89670.1"/>
    </source>
</evidence>
<proteinExistence type="predicted"/>
<name>A0A2W5A4Y0_9SPHN</name>
<dbReference type="Proteomes" id="UP000249066">
    <property type="component" value="Unassembled WGS sequence"/>
</dbReference>
<dbReference type="AlphaFoldDB" id="A0A2W5A4Y0"/>
<comment type="caution">
    <text evidence="2">The sequence shown here is derived from an EMBL/GenBank/DDBJ whole genome shotgun (WGS) entry which is preliminary data.</text>
</comment>
<evidence type="ECO:0000256" key="1">
    <source>
        <dbReference type="SAM" id="MobiDB-lite"/>
    </source>
</evidence>
<reference evidence="2 3" key="1">
    <citation type="submission" date="2017-08" db="EMBL/GenBank/DDBJ databases">
        <title>Infants hospitalized years apart are colonized by the same room-sourced microbial strains.</title>
        <authorList>
            <person name="Brooks B."/>
            <person name="Olm M.R."/>
            <person name="Firek B.A."/>
            <person name="Baker R."/>
            <person name="Thomas B.C."/>
            <person name="Morowitz M.J."/>
            <person name="Banfield J.F."/>
        </authorList>
    </citation>
    <scope>NUCLEOTIDE SEQUENCE [LARGE SCALE GENOMIC DNA]</scope>
    <source>
        <strain evidence="2">S2_018_000_R2_101</strain>
    </source>
</reference>
<evidence type="ECO:0000313" key="3">
    <source>
        <dbReference type="Proteomes" id="UP000249066"/>
    </source>
</evidence>